<protein>
    <submittedName>
        <fullName evidence="1">Uncharacterized protein</fullName>
    </submittedName>
</protein>
<dbReference type="SUPFAM" id="SSF89550">
    <property type="entry name" value="PHP domain-like"/>
    <property type="match status" value="1"/>
</dbReference>
<comment type="caution">
    <text evidence="1">The sequence shown here is derived from an EMBL/GenBank/DDBJ whole genome shotgun (WGS) entry which is preliminary data.</text>
</comment>
<sequence length="188" mass="20885">MPQEAVDKADYFICEPTGVEGTPEENTARLIERVCDIADFSARVSRPVFVAHPFRSPINARLINRPIAQWLRDIPVRSKLSDYTPAQINEFFLFDVAQFGRAAAANGVPVEINGATQNRVRVANQPGILRLLWAAFALIKEQGVSFVPGSDQHGFSIARHGDYVPSDCFEAIGVTAEDIAFLHEFEQR</sequence>
<dbReference type="AlphaFoldDB" id="A0A645HVE3"/>
<organism evidence="1">
    <name type="scientific">bioreactor metagenome</name>
    <dbReference type="NCBI Taxonomy" id="1076179"/>
    <lineage>
        <taxon>unclassified sequences</taxon>
        <taxon>metagenomes</taxon>
        <taxon>ecological metagenomes</taxon>
    </lineage>
</organism>
<reference evidence="1" key="1">
    <citation type="submission" date="2019-08" db="EMBL/GenBank/DDBJ databases">
        <authorList>
            <person name="Kucharzyk K."/>
            <person name="Murdoch R.W."/>
            <person name="Higgins S."/>
            <person name="Loffler F."/>
        </authorList>
    </citation>
    <scope>NUCLEOTIDE SEQUENCE</scope>
</reference>
<dbReference type="Gene3D" id="3.20.20.140">
    <property type="entry name" value="Metal-dependent hydrolases"/>
    <property type="match status" value="1"/>
</dbReference>
<accession>A0A645HVE3</accession>
<gene>
    <name evidence="1" type="ORF">SDC9_189725</name>
</gene>
<dbReference type="EMBL" id="VSSQ01099716">
    <property type="protein sequence ID" value="MPN42169.1"/>
    <property type="molecule type" value="Genomic_DNA"/>
</dbReference>
<dbReference type="InterPro" id="IPR016195">
    <property type="entry name" value="Pol/histidinol_Pase-like"/>
</dbReference>
<proteinExistence type="predicted"/>
<name>A0A645HVE3_9ZZZZ</name>
<evidence type="ECO:0000313" key="1">
    <source>
        <dbReference type="EMBL" id="MPN42169.1"/>
    </source>
</evidence>